<dbReference type="RefSeq" id="WP_035450243.1">
    <property type="nucleotide sequence ID" value="NZ_JNHN01000097.1"/>
</dbReference>
<keyword evidence="1" id="KW-0732">Signal</keyword>
<accession>A0A078S976</accession>
<evidence type="ECO:0000313" key="2">
    <source>
        <dbReference type="EMBL" id="KDS56605.1"/>
    </source>
</evidence>
<comment type="caution">
    <text evidence="2">The sequence shown here is derived from an EMBL/GenBank/DDBJ whole genome shotgun (WGS) entry which is preliminary data.</text>
</comment>
<evidence type="ECO:0000256" key="1">
    <source>
        <dbReference type="SAM" id="SignalP"/>
    </source>
</evidence>
<organism evidence="2 3">
    <name type="scientific">Bacteroides uniformis str. 3978 T3 ii</name>
    <dbReference type="NCBI Taxonomy" id="1339349"/>
    <lineage>
        <taxon>Bacteria</taxon>
        <taxon>Pseudomonadati</taxon>
        <taxon>Bacteroidota</taxon>
        <taxon>Bacteroidia</taxon>
        <taxon>Bacteroidales</taxon>
        <taxon>Bacteroidaceae</taxon>
        <taxon>Bacteroides</taxon>
    </lineage>
</organism>
<feature type="signal peptide" evidence="1">
    <location>
        <begin position="1"/>
        <end position="19"/>
    </location>
</feature>
<sequence length="171" mass="19814">MKKSLHLLLLLLFPIGLQAQSEVIVLRPDEGKAEVNEAEYTRIFLAGTIDMGKSIDWQKATCDWFRARPQGKYILYNPRRDKGLSGEMSDFEHQVNWELEHLEKADLIIMNILASSKSPITLLEMGLHMRSGKLHVICEPGFYRYDNVRITCNRYGVPLYHSMDEFLKTVR</sequence>
<dbReference type="Proteomes" id="UP000028013">
    <property type="component" value="Unassembled WGS sequence"/>
</dbReference>
<feature type="chain" id="PRO_5001745021" description="Nucleoside 2-deoxyribosyltransferase" evidence="1">
    <location>
        <begin position="20"/>
        <end position="171"/>
    </location>
</feature>
<dbReference type="InterPro" id="IPR039470">
    <property type="entry name" value="Nuc_deoxyri_tr2"/>
</dbReference>
<name>A0A078S976_BACUN</name>
<protein>
    <recommendedName>
        <fullName evidence="4">Nucleoside 2-deoxyribosyltransferase</fullName>
    </recommendedName>
</protein>
<dbReference type="EMBL" id="JNHN01000097">
    <property type="protein sequence ID" value="KDS56605.1"/>
    <property type="molecule type" value="Genomic_DNA"/>
</dbReference>
<evidence type="ECO:0000313" key="3">
    <source>
        <dbReference type="Proteomes" id="UP000028013"/>
    </source>
</evidence>
<dbReference type="Gene3D" id="3.40.50.450">
    <property type="match status" value="1"/>
</dbReference>
<dbReference type="PATRIC" id="fig|1339349.3.peg.892"/>
<dbReference type="Pfam" id="PF15891">
    <property type="entry name" value="Nuc_deoxyri_tr2"/>
    <property type="match status" value="1"/>
</dbReference>
<proteinExistence type="predicted"/>
<dbReference type="AlphaFoldDB" id="A0A078S976"/>
<reference evidence="2 3" key="1">
    <citation type="submission" date="2014-04" db="EMBL/GenBank/DDBJ databases">
        <authorList>
            <person name="Sears C."/>
            <person name="Carroll K."/>
            <person name="Sack B.R."/>
            <person name="Qadri F."/>
            <person name="Myers L.L."/>
            <person name="Chung G.-T."/>
            <person name="Escheverria P."/>
            <person name="Fraser C.M."/>
            <person name="Sadzewicz L."/>
            <person name="Shefchek K.A."/>
            <person name="Tallon L."/>
            <person name="Das S.P."/>
            <person name="Daugherty S."/>
            <person name="Mongodin E.F."/>
        </authorList>
    </citation>
    <scope>NUCLEOTIDE SEQUENCE [LARGE SCALE GENOMIC DNA]</scope>
    <source>
        <strain evidence="2 3">3978 T3 ii</strain>
    </source>
</reference>
<gene>
    <name evidence="2" type="ORF">M094_4088</name>
</gene>
<evidence type="ECO:0008006" key="4">
    <source>
        <dbReference type="Google" id="ProtNLM"/>
    </source>
</evidence>